<name>A0A255Y1C4_9PROT</name>
<dbReference type="EMBL" id="NOXS01000010">
    <property type="protein sequence ID" value="OYQ22464.1"/>
    <property type="molecule type" value="Genomic_DNA"/>
</dbReference>
<dbReference type="InterPro" id="IPR032255">
    <property type="entry name" value="HBM"/>
</dbReference>
<keyword evidence="4" id="KW-0812">Transmembrane</keyword>
<dbReference type="Pfam" id="PF00015">
    <property type="entry name" value="MCPsignal"/>
    <property type="match status" value="1"/>
</dbReference>
<dbReference type="GO" id="GO:0004888">
    <property type="term" value="F:transmembrane signaling receptor activity"/>
    <property type="evidence" value="ECO:0007669"/>
    <property type="project" value="InterPro"/>
</dbReference>
<dbReference type="SUPFAM" id="SSF58104">
    <property type="entry name" value="Methyl-accepting chemotaxis protein (MCP) signaling domain"/>
    <property type="match status" value="1"/>
</dbReference>
<evidence type="ECO:0000256" key="4">
    <source>
        <dbReference type="SAM" id="Phobius"/>
    </source>
</evidence>
<dbReference type="GO" id="GO:0006935">
    <property type="term" value="P:chemotaxis"/>
    <property type="evidence" value="ECO:0007669"/>
    <property type="project" value="InterPro"/>
</dbReference>
<feature type="domain" description="Methyl-accepting transducer" evidence="5">
    <location>
        <begin position="430"/>
        <end position="666"/>
    </location>
</feature>
<keyword evidence="1 3" id="KW-0807">Transducer</keyword>
<dbReference type="PROSITE" id="PS50111">
    <property type="entry name" value="CHEMOTAXIS_TRANSDUC_2"/>
    <property type="match status" value="1"/>
</dbReference>
<comment type="similarity">
    <text evidence="2">Belongs to the methyl-accepting chemotaxis (MCP) protein family.</text>
</comment>
<dbReference type="GO" id="GO:0016020">
    <property type="term" value="C:membrane"/>
    <property type="evidence" value="ECO:0007669"/>
    <property type="project" value="InterPro"/>
</dbReference>
<feature type="domain" description="HAMP" evidence="6">
    <location>
        <begin position="336"/>
        <end position="389"/>
    </location>
</feature>
<evidence type="ECO:0000313" key="7">
    <source>
        <dbReference type="EMBL" id="OYQ22464.1"/>
    </source>
</evidence>
<evidence type="ECO:0000256" key="1">
    <source>
        <dbReference type="ARBA" id="ARBA00023224"/>
    </source>
</evidence>
<dbReference type="SUPFAM" id="SSF158472">
    <property type="entry name" value="HAMP domain-like"/>
    <property type="match status" value="1"/>
</dbReference>
<proteinExistence type="inferred from homology"/>
<dbReference type="SMART" id="SM01358">
    <property type="entry name" value="HBM"/>
    <property type="match status" value="1"/>
</dbReference>
<accession>A0A255Y1C4</accession>
<evidence type="ECO:0000256" key="2">
    <source>
        <dbReference type="ARBA" id="ARBA00029447"/>
    </source>
</evidence>
<feature type="transmembrane region" description="Helical" evidence="4">
    <location>
        <begin position="27"/>
        <end position="51"/>
    </location>
</feature>
<dbReference type="OrthoDB" id="8482111at2"/>
<reference evidence="7 8" key="1">
    <citation type="submission" date="2017-07" db="EMBL/GenBank/DDBJ databases">
        <title>Elstera cyanobacteriorum sp. nov., a novel bacterium isolated from cyanobacterial aggregates in a eutrophic lake.</title>
        <authorList>
            <person name="Cai H."/>
        </authorList>
    </citation>
    <scope>NUCLEOTIDE SEQUENCE [LARGE SCALE GENOMIC DNA]</scope>
    <source>
        <strain evidence="7 8">TH019</strain>
    </source>
</reference>
<gene>
    <name evidence="7" type="ORF">CHR90_00265</name>
</gene>
<keyword evidence="4" id="KW-0472">Membrane</keyword>
<dbReference type="CDD" id="cd06225">
    <property type="entry name" value="HAMP"/>
    <property type="match status" value="1"/>
</dbReference>
<dbReference type="InterPro" id="IPR004090">
    <property type="entry name" value="Chemotax_Me-accpt_rcpt"/>
</dbReference>
<dbReference type="SMART" id="SM00304">
    <property type="entry name" value="HAMP"/>
    <property type="match status" value="2"/>
</dbReference>
<dbReference type="Pfam" id="PF00672">
    <property type="entry name" value="HAMP"/>
    <property type="match status" value="1"/>
</dbReference>
<evidence type="ECO:0000259" key="5">
    <source>
        <dbReference type="PROSITE" id="PS50111"/>
    </source>
</evidence>
<keyword evidence="4" id="KW-1133">Transmembrane helix</keyword>
<dbReference type="InterPro" id="IPR004089">
    <property type="entry name" value="MCPsignal_dom"/>
</dbReference>
<evidence type="ECO:0000259" key="6">
    <source>
        <dbReference type="PROSITE" id="PS50885"/>
    </source>
</evidence>
<evidence type="ECO:0000313" key="8">
    <source>
        <dbReference type="Proteomes" id="UP000216361"/>
    </source>
</evidence>
<dbReference type="Proteomes" id="UP000216361">
    <property type="component" value="Unassembled WGS sequence"/>
</dbReference>
<dbReference type="PROSITE" id="PS50885">
    <property type="entry name" value="HAMP"/>
    <property type="match status" value="1"/>
</dbReference>
<dbReference type="PRINTS" id="PR00260">
    <property type="entry name" value="CHEMTRNSDUCR"/>
</dbReference>
<dbReference type="RefSeq" id="WP_094406546.1">
    <property type="nucleotide sequence ID" value="NZ_BMJZ01000015.1"/>
</dbReference>
<dbReference type="Gene3D" id="6.10.340.10">
    <property type="match status" value="1"/>
</dbReference>
<evidence type="ECO:0008006" key="9">
    <source>
        <dbReference type="Google" id="ProtNLM"/>
    </source>
</evidence>
<protein>
    <recommendedName>
        <fullName evidence="9">Methyl-accepting chemotaxis protein</fullName>
    </recommendedName>
</protein>
<sequence>MDARKSARSHGLRTALRRIDYAVSLKARIALGFGSLLILLGLISGFAVLGARTSLDGVQRSIEGAQIMALFDGIERKSLALGPLAGEFAETGRTAALDGLKETLAALTQIIAAVETRAQSPELQRNITDIRTYLAAYAGHVEELEKLRLTLNSLARPQLLGMVDQSLALLVKLARDTPDIDVRRSLDQARAAFDQTRTDLFLFFEAPDTAIANRLRDGRDDITDALTRLARQPTLTDADDQKRLRDIGILQTEYGAQLNEALDLTLTAHRLTDGAMSASLQELLLSSQIARTLQAQIGDTLNTETALLFTLAERLTLGLAIAAVALGLIAAVALARSISGPLRGLTRAMTRLAEGHLSQAIPALERRDDLGHMARAVLVFRDNTETMNRLREDQEQVRQTAEAQRREELRRLAQHFQNQIGGIVTEVATAADQMRAMAETLHSSAAVASTQALSVSAGAEEAAVNVESVAAATEQLTASITEMARQAREAARNAATAVSDVTATERTVTGLVSASGQIQGIVTLIADIARRTNLLALNATIEAARAGEAGRGFAVVAGEVKLLATQTAQATGEIAALIANVEAATASVTGSTHGVGEVIAELEGIAQTMGRGMEQQLAATQEIARNIDHAARGAQDVSNSIATVSLASAASGQAAENARQHADTLSAHARILAETVAGFMAHLERGAA</sequence>
<dbReference type="GO" id="GO:0007165">
    <property type="term" value="P:signal transduction"/>
    <property type="evidence" value="ECO:0007669"/>
    <property type="project" value="UniProtKB-KW"/>
</dbReference>
<dbReference type="Gene3D" id="1.10.287.950">
    <property type="entry name" value="Methyl-accepting chemotaxis protein"/>
    <property type="match status" value="1"/>
</dbReference>
<organism evidence="7 8">
    <name type="scientific">Elstera cyanobacteriorum</name>
    <dbReference type="NCBI Taxonomy" id="2022747"/>
    <lineage>
        <taxon>Bacteria</taxon>
        <taxon>Pseudomonadati</taxon>
        <taxon>Pseudomonadota</taxon>
        <taxon>Alphaproteobacteria</taxon>
        <taxon>Rhodospirillales</taxon>
        <taxon>Rhodospirillaceae</taxon>
        <taxon>Elstera</taxon>
    </lineage>
</organism>
<dbReference type="InterPro" id="IPR003660">
    <property type="entry name" value="HAMP_dom"/>
</dbReference>
<dbReference type="AlphaFoldDB" id="A0A255Y1C4"/>
<dbReference type="SMART" id="SM00283">
    <property type="entry name" value="MA"/>
    <property type="match status" value="1"/>
</dbReference>
<evidence type="ECO:0000256" key="3">
    <source>
        <dbReference type="PROSITE-ProRule" id="PRU00284"/>
    </source>
</evidence>
<dbReference type="PANTHER" id="PTHR32089">
    <property type="entry name" value="METHYL-ACCEPTING CHEMOTAXIS PROTEIN MCPB"/>
    <property type="match status" value="1"/>
</dbReference>
<keyword evidence="8" id="KW-1185">Reference proteome</keyword>
<comment type="caution">
    <text evidence="7">The sequence shown here is derived from an EMBL/GenBank/DDBJ whole genome shotgun (WGS) entry which is preliminary data.</text>
</comment>
<dbReference type="PANTHER" id="PTHR32089:SF112">
    <property type="entry name" value="LYSOZYME-LIKE PROTEIN-RELATED"/>
    <property type="match status" value="1"/>
</dbReference>